<feature type="compositionally biased region" description="Polar residues" evidence="1">
    <location>
        <begin position="171"/>
        <end position="188"/>
    </location>
</feature>
<feature type="compositionally biased region" description="Polar residues" evidence="1">
    <location>
        <begin position="47"/>
        <end position="59"/>
    </location>
</feature>
<name>A0AA38H4A5_9TREE</name>
<proteinExistence type="predicted"/>
<dbReference type="RefSeq" id="XP_052941961.1">
    <property type="nucleotide sequence ID" value="XM_053087962.1"/>
</dbReference>
<gene>
    <name evidence="2" type="ORF">MKK02DRAFT_30058</name>
</gene>
<feature type="compositionally biased region" description="Basic and acidic residues" evidence="1">
    <location>
        <begin position="31"/>
        <end position="45"/>
    </location>
</feature>
<evidence type="ECO:0000313" key="3">
    <source>
        <dbReference type="Proteomes" id="UP001164286"/>
    </source>
</evidence>
<reference evidence="2" key="1">
    <citation type="journal article" date="2022" name="G3 (Bethesda)">
        <title>High quality genome of the basidiomycete yeast Dioszegia hungarica PDD-24b-2 isolated from cloud water.</title>
        <authorList>
            <person name="Jarrige D."/>
            <person name="Haridas S."/>
            <person name="Bleykasten-Grosshans C."/>
            <person name="Joly M."/>
            <person name="Nadalig T."/>
            <person name="Sancelme M."/>
            <person name="Vuilleumier S."/>
            <person name="Grigoriev I.V."/>
            <person name="Amato P."/>
            <person name="Bringel F."/>
        </authorList>
    </citation>
    <scope>NUCLEOTIDE SEQUENCE</scope>
    <source>
        <strain evidence="2">PDD-24b-2</strain>
    </source>
</reference>
<dbReference type="EMBL" id="JAKWFO010000014">
    <property type="protein sequence ID" value="KAI9632184.1"/>
    <property type="molecule type" value="Genomic_DNA"/>
</dbReference>
<dbReference type="Proteomes" id="UP001164286">
    <property type="component" value="Unassembled WGS sequence"/>
</dbReference>
<sequence>MHVEYPDSIADAIEKWWDTWINPREPSGCTRKRDIEHSNDVERASKRQQTQRPYSSTGETSDDTHTLKFSEGPQDENAMGQVEDEDAWPSRVEDMQDEVQRWLFSWNDIGKSTEGLRVPETPGQDLWQDDGYSGEGDTLCTNGDGQHVVEGDSTWGFPNPEGAEGGASIPQCPSSNHPGSLMQSDSTGQTGGLIGSQHTAQDQVRDELEGDDRAQYHLRYLVPHGWSSHTAAEAGYLLIPGYGDKRKSTPAYLLLHDPLDPSMHLADSCATADDKIRCKIAGCPSYIDMSEEDTYVAHQEQYPRPHHTYITRRACPTKRTVDYSCLNCAIKKDKAFSSCTSGPWIRD</sequence>
<evidence type="ECO:0000256" key="1">
    <source>
        <dbReference type="SAM" id="MobiDB-lite"/>
    </source>
</evidence>
<organism evidence="2 3">
    <name type="scientific">Dioszegia hungarica</name>
    <dbReference type="NCBI Taxonomy" id="4972"/>
    <lineage>
        <taxon>Eukaryota</taxon>
        <taxon>Fungi</taxon>
        <taxon>Dikarya</taxon>
        <taxon>Basidiomycota</taxon>
        <taxon>Agaricomycotina</taxon>
        <taxon>Tremellomycetes</taxon>
        <taxon>Tremellales</taxon>
        <taxon>Bulleribasidiaceae</taxon>
        <taxon>Dioszegia</taxon>
    </lineage>
</organism>
<feature type="region of interest" description="Disordered" evidence="1">
    <location>
        <begin position="23"/>
        <end position="83"/>
    </location>
</feature>
<dbReference type="GeneID" id="77727167"/>
<dbReference type="AlphaFoldDB" id="A0AA38H4A5"/>
<comment type="caution">
    <text evidence="2">The sequence shown here is derived from an EMBL/GenBank/DDBJ whole genome shotgun (WGS) entry which is preliminary data.</text>
</comment>
<evidence type="ECO:0000313" key="2">
    <source>
        <dbReference type="EMBL" id="KAI9632184.1"/>
    </source>
</evidence>
<protein>
    <submittedName>
        <fullName evidence="2">Uncharacterized protein</fullName>
    </submittedName>
</protein>
<feature type="region of interest" description="Disordered" evidence="1">
    <location>
        <begin position="157"/>
        <end position="207"/>
    </location>
</feature>
<keyword evidence="3" id="KW-1185">Reference proteome</keyword>
<accession>A0AA38H4A5</accession>